<dbReference type="Gene3D" id="3.90.70.80">
    <property type="match status" value="1"/>
</dbReference>
<dbReference type="GeneID" id="24922189"/>
<dbReference type="AlphaFoldDB" id="D8LW10"/>
<dbReference type="OrthoDB" id="415023at2759"/>
<proteinExistence type="predicted"/>
<organism evidence="3">
    <name type="scientific">Blastocystis hominis</name>
    <dbReference type="NCBI Taxonomy" id="12968"/>
    <lineage>
        <taxon>Eukaryota</taxon>
        <taxon>Sar</taxon>
        <taxon>Stramenopiles</taxon>
        <taxon>Bigyra</taxon>
        <taxon>Opalozoa</taxon>
        <taxon>Opalinata</taxon>
        <taxon>Blastocystidae</taxon>
        <taxon>Blastocystis</taxon>
    </lineage>
</organism>
<dbReference type="GO" id="GO:0016579">
    <property type="term" value="P:protein deubiquitination"/>
    <property type="evidence" value="ECO:0007669"/>
    <property type="project" value="TreeGrafter"/>
</dbReference>
<feature type="compositionally biased region" description="Basic residues" evidence="1">
    <location>
        <begin position="1"/>
        <end position="14"/>
    </location>
</feature>
<dbReference type="SUPFAM" id="SSF54001">
    <property type="entry name" value="Cysteine proteinases"/>
    <property type="match status" value="1"/>
</dbReference>
<dbReference type="InterPro" id="IPR050704">
    <property type="entry name" value="Peptidase_C85-like"/>
</dbReference>
<reference evidence="3" key="1">
    <citation type="submission" date="2010-02" db="EMBL/GenBank/DDBJ databases">
        <title>Sequencing and annotation of the Blastocystis hominis genome.</title>
        <authorList>
            <person name="Wincker P."/>
        </authorList>
    </citation>
    <scope>NUCLEOTIDE SEQUENCE</scope>
    <source>
        <strain evidence="3">Singapore isolate B</strain>
    </source>
</reference>
<dbReference type="PANTHER" id="PTHR12419">
    <property type="entry name" value="OTU DOMAIN CONTAINING PROTEIN"/>
    <property type="match status" value="1"/>
</dbReference>
<feature type="compositionally biased region" description="Polar residues" evidence="1">
    <location>
        <begin position="19"/>
        <end position="34"/>
    </location>
</feature>
<dbReference type="PROSITE" id="PS50802">
    <property type="entry name" value="OTU"/>
    <property type="match status" value="1"/>
</dbReference>
<feature type="domain" description="OTU" evidence="2">
    <location>
        <begin position="55"/>
        <end position="122"/>
    </location>
</feature>
<evidence type="ECO:0000259" key="2">
    <source>
        <dbReference type="PROSITE" id="PS50802"/>
    </source>
</evidence>
<accession>D8LW10</accession>
<dbReference type="Proteomes" id="UP000008312">
    <property type="component" value="Unassembled WGS sequence"/>
</dbReference>
<keyword evidence="4" id="KW-1185">Reference proteome</keyword>
<dbReference type="Pfam" id="PF02338">
    <property type="entry name" value="OTU"/>
    <property type="match status" value="1"/>
</dbReference>
<dbReference type="InterPro" id="IPR003323">
    <property type="entry name" value="OTU_dom"/>
</dbReference>
<evidence type="ECO:0000256" key="1">
    <source>
        <dbReference type="SAM" id="MobiDB-lite"/>
    </source>
</evidence>
<dbReference type="EMBL" id="FN668638">
    <property type="protein sequence ID" value="CBK19999.2"/>
    <property type="molecule type" value="Genomic_DNA"/>
</dbReference>
<dbReference type="RefSeq" id="XP_012894047.1">
    <property type="nucleotide sequence ID" value="XM_013038593.1"/>
</dbReference>
<protein>
    <recommendedName>
        <fullName evidence="2">OTU domain-containing protein</fullName>
    </recommendedName>
</protein>
<sequence length="122" mass="14210">MGAKKFRKFNKRKQLPQDKFNTTNKWSSQHSSKPSYGAFNGRNKNLASELNRQGLSIRSITPDGNCLFRSCADQLFGNQDRHAEVRRKAVEYIRRHKSDYLPFMDEESGNFNQVFSNFSRQA</sequence>
<feature type="region of interest" description="Disordered" evidence="1">
    <location>
        <begin position="1"/>
        <end position="44"/>
    </location>
</feature>
<dbReference type="InterPro" id="IPR038765">
    <property type="entry name" value="Papain-like_cys_pep_sf"/>
</dbReference>
<dbReference type="InParanoid" id="D8LW10"/>
<dbReference type="PANTHER" id="PTHR12419:SF7">
    <property type="entry name" value="OTU DOMAIN-CONTAINING PROTEIN 3"/>
    <property type="match status" value="1"/>
</dbReference>
<evidence type="ECO:0000313" key="4">
    <source>
        <dbReference type="Proteomes" id="UP000008312"/>
    </source>
</evidence>
<evidence type="ECO:0000313" key="3">
    <source>
        <dbReference type="EMBL" id="CBK19999.2"/>
    </source>
</evidence>
<gene>
    <name evidence="3" type="ORF">GSBLH_T00006064001</name>
</gene>
<dbReference type="GO" id="GO:0004843">
    <property type="term" value="F:cysteine-type deubiquitinase activity"/>
    <property type="evidence" value="ECO:0007669"/>
    <property type="project" value="TreeGrafter"/>
</dbReference>
<name>D8LW10_BLAHO</name>